<evidence type="ECO:0000313" key="2">
    <source>
        <dbReference type="Proteomes" id="UP000044377"/>
    </source>
</evidence>
<sequence length="48" mass="5558">MTVITVIRRYSSPEMEAKLKPNQLINNHKEHEPQTIARTKIINSLSLL</sequence>
<proteinExistence type="predicted"/>
<protein>
    <submittedName>
        <fullName evidence="1">Uncharacterized protein</fullName>
    </submittedName>
</protein>
<evidence type="ECO:0000313" key="1">
    <source>
        <dbReference type="EMBL" id="CPR19459.1"/>
    </source>
</evidence>
<dbReference type="EMBL" id="CGIG01000001">
    <property type="protein sequence ID" value="CPR19459.1"/>
    <property type="molecule type" value="Genomic_DNA"/>
</dbReference>
<keyword evidence="2" id="KW-1185">Reference proteome</keyword>
<name>A0A0G4JZB6_9GAMM</name>
<dbReference type="AlphaFoldDB" id="A0A0G4JZB6"/>
<gene>
    <name evidence="1" type="ORF">BN1221_03770c</name>
</gene>
<dbReference type="Proteomes" id="UP000044377">
    <property type="component" value="Unassembled WGS sequence"/>
</dbReference>
<accession>A0A0G4JZB6</accession>
<organism evidence="1 2">
    <name type="scientific">Brenneria goodwinii</name>
    <dbReference type="NCBI Taxonomy" id="1109412"/>
    <lineage>
        <taxon>Bacteria</taxon>
        <taxon>Pseudomonadati</taxon>
        <taxon>Pseudomonadota</taxon>
        <taxon>Gammaproteobacteria</taxon>
        <taxon>Enterobacterales</taxon>
        <taxon>Pectobacteriaceae</taxon>
        <taxon>Brenneria</taxon>
    </lineage>
</organism>
<reference evidence="2" key="1">
    <citation type="submission" date="2015-01" db="EMBL/GenBank/DDBJ databases">
        <authorList>
            <person name="Paterson Steve"/>
        </authorList>
    </citation>
    <scope>NUCLEOTIDE SEQUENCE [LARGE SCALE GENOMIC DNA]</scope>
    <source>
        <strain evidence="2">OBR1</strain>
    </source>
</reference>
<dbReference type="STRING" id="1109412.BN1221_03770c"/>